<dbReference type="InterPro" id="IPR052579">
    <property type="entry name" value="Zinc_finger_SWIM"/>
</dbReference>
<evidence type="ECO:0000313" key="4">
    <source>
        <dbReference type="EMBL" id="KJZ69502.1"/>
    </source>
</evidence>
<feature type="region of interest" description="Disordered" evidence="2">
    <location>
        <begin position="32"/>
        <end position="64"/>
    </location>
</feature>
<dbReference type="Pfam" id="PF00069">
    <property type="entry name" value="Pkinase"/>
    <property type="match status" value="1"/>
</dbReference>
<dbReference type="InterPro" id="IPR017441">
    <property type="entry name" value="Protein_kinase_ATP_BS"/>
</dbReference>
<evidence type="ECO:0000259" key="3">
    <source>
        <dbReference type="PROSITE" id="PS50011"/>
    </source>
</evidence>
<dbReference type="OrthoDB" id="1421156at2759"/>
<dbReference type="GO" id="GO:0005524">
    <property type="term" value="F:ATP binding"/>
    <property type="evidence" value="ECO:0007669"/>
    <property type="project" value="UniProtKB-UniRule"/>
</dbReference>
<dbReference type="PANTHER" id="PTHR31569:SF4">
    <property type="entry name" value="SWIM-TYPE DOMAIN-CONTAINING PROTEIN"/>
    <property type="match status" value="1"/>
</dbReference>
<feature type="compositionally biased region" description="Polar residues" evidence="2">
    <location>
        <begin position="826"/>
        <end position="850"/>
    </location>
</feature>
<feature type="region of interest" description="Disordered" evidence="2">
    <location>
        <begin position="826"/>
        <end position="857"/>
    </location>
</feature>
<organism evidence="4 5">
    <name type="scientific">Hirsutella minnesotensis 3608</name>
    <dbReference type="NCBI Taxonomy" id="1043627"/>
    <lineage>
        <taxon>Eukaryota</taxon>
        <taxon>Fungi</taxon>
        <taxon>Dikarya</taxon>
        <taxon>Ascomycota</taxon>
        <taxon>Pezizomycotina</taxon>
        <taxon>Sordariomycetes</taxon>
        <taxon>Hypocreomycetidae</taxon>
        <taxon>Hypocreales</taxon>
        <taxon>Ophiocordycipitaceae</taxon>
        <taxon>Hirsutella</taxon>
    </lineage>
</organism>
<dbReference type="InterPro" id="IPR011009">
    <property type="entry name" value="Kinase-like_dom_sf"/>
</dbReference>
<dbReference type="EMBL" id="KQ030709">
    <property type="protein sequence ID" value="KJZ69502.1"/>
    <property type="molecule type" value="Genomic_DNA"/>
</dbReference>
<dbReference type="InterPro" id="IPR018289">
    <property type="entry name" value="MULE_transposase_dom"/>
</dbReference>
<proteinExistence type="predicted"/>
<evidence type="ECO:0000313" key="5">
    <source>
        <dbReference type="Proteomes" id="UP000054481"/>
    </source>
</evidence>
<evidence type="ECO:0000256" key="2">
    <source>
        <dbReference type="SAM" id="MobiDB-lite"/>
    </source>
</evidence>
<dbReference type="PROSITE" id="PS50011">
    <property type="entry name" value="PROTEIN_KINASE_DOM"/>
    <property type="match status" value="1"/>
</dbReference>
<sequence>MEDTDLIARVYPVWHENVYALKAVKASALYVAPQHSQQREQVHHGRHDRQSTEPPEDDNTPVHHGKHCIELRFSHIPRSRYGIIFGRNPNCDVRTAGGAFKISHVSGQPLYSGEFHHAEFPPESDIASPSFNLLKQSTQMEGAQDSRHFPDDCLPPETDYGSREALYAAINEWAAPRGYAFVIGRSRKTPNGRQQVVFNCDRGAGRTPDALNAGQRLTTTKRTGCKFSVLAKESLDKASWKLTHRLGSDCAIHNHEPSTQMSAHSVHRKLSHADASTVHNLANAGVAPKEIRSYLRNHSKTLATQQDIYNCIAQGKRDLAKGQSNIHALANELDGDGFWNRMQLDENGRVTAVLFAHPQSLAYLRCYPDLLILDCTYKTNKYKMPLLDIVGVDACQRSFCVAFAFLSGEDEGDYVWALDRLRSMYELCGARLPSVILTDRCLACMNAVSRCFPDAASLLCLWHANKAVLRYCMSSFTRNTEDADKVQQWKDFYQSWHELVGSKDDEAFEERLQRLKDRYIPSHTREVGYIIETWLDLYKEKLVKVWVDRHLHFGNVVTSRGEGIHELIKIYLKTSQLDLFEAWRSIKLAVLNQLTELQANQAKQQIRTPIELSGTLYSNIRGWVSHEALRKVEGQRKRLSKNELPACTGVFTATFGLPCAHVLEPLLRQDQPLQLQHFHSHWHLQRGGTPQLILEPRPKIDIIATKSKLPMTSTQRESSAFETVEATLRTRALPTCSNCHEQGHQMRSKACPLRYQNLLKPLAPAALATGSRTTVSTAPSVTESFDSFPSPGALVCPDSSAAQEPSLQRAPQLEVQALQIPPSLEASPSMQESLTQVPTTPAALATQSPRDSLPEAPAISYQDPRAIYEKYVAARGAWYAAQPRGSVKTNQLYRRAMALPQRYTKADYAWCCDYKQMGRCCNTATGTRDWTKEEMMAYLDWSKLEDERVDALVAEEMSNDPLTNRRKGVKHIWRSIEQDLKEQEALHSNESLAEDCIIRLPADVRNLKCTAGGALLRTEVTYDAQGHGKRSNFRWIVGGDRNPEEKTSIRITVHATVEFQVVAAHHDVDSPEYIAKVRWFRQGTATAEDLFRDLDLPQLRDTEPPTGAHTPGRGEIHLRKKIGEGSFGVVTHFWNVSDGSEYALKEPTARAIRKRAVNYDAWDKEARIMGQISHPHIVQLFKANFTPHPQLFLAYAPGGSLEDQEFITADETISILQQCLSALTYLHESKPPIVHK</sequence>
<keyword evidence="5" id="KW-1185">Reference proteome</keyword>
<protein>
    <recommendedName>
        <fullName evidence="3">Protein kinase domain-containing protein</fullName>
    </recommendedName>
</protein>
<feature type="compositionally biased region" description="Basic and acidic residues" evidence="2">
    <location>
        <begin position="37"/>
        <end position="51"/>
    </location>
</feature>
<keyword evidence="1" id="KW-0067">ATP-binding</keyword>
<dbReference type="PANTHER" id="PTHR31569">
    <property type="entry name" value="SWIM-TYPE DOMAIN-CONTAINING PROTEIN"/>
    <property type="match status" value="1"/>
</dbReference>
<dbReference type="Pfam" id="PF10551">
    <property type="entry name" value="MULE"/>
    <property type="match status" value="1"/>
</dbReference>
<gene>
    <name evidence="4" type="ORF">HIM_11099</name>
</gene>
<keyword evidence="1" id="KW-0547">Nucleotide-binding</keyword>
<feature type="binding site" evidence="1">
    <location>
        <position position="1154"/>
    </location>
    <ligand>
        <name>ATP</name>
        <dbReference type="ChEBI" id="CHEBI:30616"/>
    </ligand>
</feature>
<dbReference type="SUPFAM" id="SSF56112">
    <property type="entry name" value="Protein kinase-like (PK-like)"/>
    <property type="match status" value="1"/>
</dbReference>
<reference evidence="4 5" key="1">
    <citation type="journal article" date="2014" name="Genome Biol. Evol.">
        <title>Comparative genomics and transcriptomics analyses reveal divergent lifestyle features of nematode endoparasitic fungus Hirsutella minnesotensis.</title>
        <authorList>
            <person name="Lai Y."/>
            <person name="Liu K."/>
            <person name="Zhang X."/>
            <person name="Zhang X."/>
            <person name="Li K."/>
            <person name="Wang N."/>
            <person name="Shu C."/>
            <person name="Wu Y."/>
            <person name="Wang C."/>
            <person name="Bushley K.E."/>
            <person name="Xiang M."/>
            <person name="Liu X."/>
        </authorList>
    </citation>
    <scope>NUCLEOTIDE SEQUENCE [LARGE SCALE GENOMIC DNA]</scope>
    <source>
        <strain evidence="4 5">3608</strain>
    </source>
</reference>
<dbReference type="Gene3D" id="1.10.510.10">
    <property type="entry name" value="Transferase(Phosphotransferase) domain 1"/>
    <property type="match status" value="1"/>
</dbReference>
<evidence type="ECO:0000256" key="1">
    <source>
        <dbReference type="PROSITE-ProRule" id="PRU10141"/>
    </source>
</evidence>
<dbReference type="GO" id="GO:0004672">
    <property type="term" value="F:protein kinase activity"/>
    <property type="evidence" value="ECO:0007669"/>
    <property type="project" value="InterPro"/>
</dbReference>
<accession>A0A0F7ZWS9</accession>
<dbReference type="InterPro" id="IPR000719">
    <property type="entry name" value="Prot_kinase_dom"/>
</dbReference>
<dbReference type="PROSITE" id="PS00107">
    <property type="entry name" value="PROTEIN_KINASE_ATP"/>
    <property type="match status" value="1"/>
</dbReference>
<dbReference type="Proteomes" id="UP000054481">
    <property type="component" value="Unassembled WGS sequence"/>
</dbReference>
<dbReference type="AlphaFoldDB" id="A0A0F7ZWS9"/>
<feature type="domain" description="Protein kinase" evidence="3">
    <location>
        <begin position="1116"/>
        <end position="1236"/>
    </location>
</feature>
<name>A0A0F7ZWS9_9HYPO</name>